<dbReference type="Proteomes" id="UP000054270">
    <property type="component" value="Unassembled WGS sequence"/>
</dbReference>
<name>A0A0D2N9A8_HYPSF</name>
<dbReference type="AlphaFoldDB" id="A0A0D2N9A8"/>
<gene>
    <name evidence="2" type="ORF">HYPSUDRAFT_207684</name>
</gene>
<sequence length="192" mass="21136">MSAGVTPPIHAAPKAADDIKHAEPESRTSQMVGEWSSNPILTPFFRPRRIRITNCQTCRLSPLEALVSFIRRPNSRRSPSSDTPLLLELQWDVTEDPGLHIVGTKWEPNRLSCPRIVNGTSFLSNLVPSPSADRRADTEFPHSAVSKRQALCIGTVVDDGSTLSSEWSCRSNNRWQNFMVVGLSVSAGSSEP</sequence>
<dbReference type="EMBL" id="KN817638">
    <property type="protein sequence ID" value="KJA15679.1"/>
    <property type="molecule type" value="Genomic_DNA"/>
</dbReference>
<proteinExistence type="predicted"/>
<protein>
    <submittedName>
        <fullName evidence="2">Uncharacterized protein</fullName>
    </submittedName>
</protein>
<evidence type="ECO:0000256" key="1">
    <source>
        <dbReference type="SAM" id="MobiDB-lite"/>
    </source>
</evidence>
<feature type="region of interest" description="Disordered" evidence="1">
    <location>
        <begin position="1"/>
        <end position="33"/>
    </location>
</feature>
<reference evidence="3" key="1">
    <citation type="submission" date="2014-04" db="EMBL/GenBank/DDBJ databases">
        <title>Evolutionary Origins and Diversification of the Mycorrhizal Mutualists.</title>
        <authorList>
            <consortium name="DOE Joint Genome Institute"/>
            <consortium name="Mycorrhizal Genomics Consortium"/>
            <person name="Kohler A."/>
            <person name="Kuo A."/>
            <person name="Nagy L.G."/>
            <person name="Floudas D."/>
            <person name="Copeland A."/>
            <person name="Barry K.W."/>
            <person name="Cichocki N."/>
            <person name="Veneault-Fourrey C."/>
            <person name="LaButti K."/>
            <person name="Lindquist E.A."/>
            <person name="Lipzen A."/>
            <person name="Lundell T."/>
            <person name="Morin E."/>
            <person name="Murat C."/>
            <person name="Riley R."/>
            <person name="Ohm R."/>
            <person name="Sun H."/>
            <person name="Tunlid A."/>
            <person name="Henrissat B."/>
            <person name="Grigoriev I.V."/>
            <person name="Hibbett D.S."/>
            <person name="Martin F."/>
        </authorList>
    </citation>
    <scope>NUCLEOTIDE SEQUENCE [LARGE SCALE GENOMIC DNA]</scope>
    <source>
        <strain evidence="3">FD-334 SS-4</strain>
    </source>
</reference>
<organism evidence="2 3">
    <name type="scientific">Hypholoma sublateritium (strain FD-334 SS-4)</name>
    <dbReference type="NCBI Taxonomy" id="945553"/>
    <lineage>
        <taxon>Eukaryota</taxon>
        <taxon>Fungi</taxon>
        <taxon>Dikarya</taxon>
        <taxon>Basidiomycota</taxon>
        <taxon>Agaricomycotina</taxon>
        <taxon>Agaricomycetes</taxon>
        <taxon>Agaricomycetidae</taxon>
        <taxon>Agaricales</taxon>
        <taxon>Agaricineae</taxon>
        <taxon>Strophariaceae</taxon>
        <taxon>Hypholoma</taxon>
    </lineage>
</organism>
<keyword evidence="3" id="KW-1185">Reference proteome</keyword>
<feature type="compositionally biased region" description="Basic and acidic residues" evidence="1">
    <location>
        <begin position="15"/>
        <end position="26"/>
    </location>
</feature>
<accession>A0A0D2N9A8</accession>
<evidence type="ECO:0000313" key="2">
    <source>
        <dbReference type="EMBL" id="KJA15679.1"/>
    </source>
</evidence>
<evidence type="ECO:0000313" key="3">
    <source>
        <dbReference type="Proteomes" id="UP000054270"/>
    </source>
</evidence>